<organism evidence="1 2">
    <name type="scientific">Sneathiella chinensis</name>
    <dbReference type="NCBI Taxonomy" id="349750"/>
    <lineage>
        <taxon>Bacteria</taxon>
        <taxon>Pseudomonadati</taxon>
        <taxon>Pseudomonadota</taxon>
        <taxon>Alphaproteobacteria</taxon>
        <taxon>Sneathiellales</taxon>
        <taxon>Sneathiellaceae</taxon>
        <taxon>Sneathiella</taxon>
    </lineage>
</organism>
<dbReference type="Pfam" id="PF12616">
    <property type="entry name" value="DUF3775"/>
    <property type="match status" value="1"/>
</dbReference>
<dbReference type="InterPro" id="IPR022254">
    <property type="entry name" value="DUF3775"/>
</dbReference>
<gene>
    <name evidence="1" type="ORF">GCM10007924_10420</name>
</gene>
<comment type="caution">
    <text evidence="1">The sequence shown here is derived from an EMBL/GenBank/DDBJ whole genome shotgun (WGS) entry which is preliminary data.</text>
</comment>
<dbReference type="EMBL" id="BSNF01000001">
    <property type="protein sequence ID" value="GLQ05821.1"/>
    <property type="molecule type" value="Genomic_DNA"/>
</dbReference>
<evidence type="ECO:0000313" key="2">
    <source>
        <dbReference type="Proteomes" id="UP001161409"/>
    </source>
</evidence>
<name>A0ABQ5U2B3_9PROT</name>
<sequence>MLKIAVEKVCDLIINSLALNASQDNEEDADGARFTELPEIDDDLEFRETEDRYKDLKRIISKLNEEEQINLVALAWVGRGTFSADEWDDAIEEARDLNPDHIADYLVNMSQLGDYLEEGLAELGYDSEEFETGIR</sequence>
<evidence type="ECO:0008006" key="3">
    <source>
        <dbReference type="Google" id="ProtNLM"/>
    </source>
</evidence>
<keyword evidence="2" id="KW-1185">Reference proteome</keyword>
<evidence type="ECO:0000313" key="1">
    <source>
        <dbReference type="EMBL" id="GLQ05821.1"/>
    </source>
</evidence>
<dbReference type="Proteomes" id="UP001161409">
    <property type="component" value="Unassembled WGS sequence"/>
</dbReference>
<protein>
    <recommendedName>
        <fullName evidence="3">DUF3775 domain-containing protein</fullName>
    </recommendedName>
</protein>
<dbReference type="RefSeq" id="WP_169559785.1">
    <property type="nucleotide sequence ID" value="NZ_BSNF01000001.1"/>
</dbReference>
<reference evidence="1" key="2">
    <citation type="submission" date="2023-01" db="EMBL/GenBank/DDBJ databases">
        <title>Draft genome sequence of Sneathiella chinensis strain NBRC 103408.</title>
        <authorList>
            <person name="Sun Q."/>
            <person name="Mori K."/>
        </authorList>
    </citation>
    <scope>NUCLEOTIDE SEQUENCE</scope>
    <source>
        <strain evidence="1">NBRC 103408</strain>
    </source>
</reference>
<reference evidence="1" key="1">
    <citation type="journal article" date="2014" name="Int. J. Syst. Evol. Microbiol.">
        <title>Complete genome of a new Firmicutes species belonging to the dominant human colonic microbiota ('Ruminococcus bicirculans') reveals two chromosomes and a selective capacity to utilize plant glucans.</title>
        <authorList>
            <consortium name="NISC Comparative Sequencing Program"/>
            <person name="Wegmann U."/>
            <person name="Louis P."/>
            <person name="Goesmann A."/>
            <person name="Henrissat B."/>
            <person name="Duncan S.H."/>
            <person name="Flint H.J."/>
        </authorList>
    </citation>
    <scope>NUCLEOTIDE SEQUENCE</scope>
    <source>
        <strain evidence="1">NBRC 103408</strain>
    </source>
</reference>
<accession>A0ABQ5U2B3</accession>
<proteinExistence type="predicted"/>